<proteinExistence type="predicted"/>
<dbReference type="Gene3D" id="1.20.1720.10">
    <property type="entry name" value="Multidrug resistance protein D"/>
    <property type="match status" value="1"/>
</dbReference>
<dbReference type="PRINTS" id="PR01036">
    <property type="entry name" value="TCRTETB"/>
</dbReference>
<evidence type="ECO:0000313" key="9">
    <source>
        <dbReference type="EMBL" id="MFC6360759.1"/>
    </source>
</evidence>
<dbReference type="EMBL" id="JBHSUC010000001">
    <property type="protein sequence ID" value="MFC6360759.1"/>
    <property type="molecule type" value="Genomic_DNA"/>
</dbReference>
<keyword evidence="3" id="KW-1003">Cell membrane</keyword>
<evidence type="ECO:0000259" key="8">
    <source>
        <dbReference type="PROSITE" id="PS50850"/>
    </source>
</evidence>
<dbReference type="Pfam" id="PF07690">
    <property type="entry name" value="MFS_1"/>
    <property type="match status" value="1"/>
</dbReference>
<evidence type="ECO:0000256" key="2">
    <source>
        <dbReference type="ARBA" id="ARBA00022448"/>
    </source>
</evidence>
<keyword evidence="6 7" id="KW-0472">Membrane</keyword>
<feature type="transmembrane region" description="Helical" evidence="7">
    <location>
        <begin position="368"/>
        <end position="386"/>
    </location>
</feature>
<feature type="transmembrane region" description="Helical" evidence="7">
    <location>
        <begin position="20"/>
        <end position="42"/>
    </location>
</feature>
<dbReference type="Gene3D" id="1.20.1250.20">
    <property type="entry name" value="MFS general substrate transporter like domains"/>
    <property type="match status" value="1"/>
</dbReference>
<feature type="transmembrane region" description="Helical" evidence="7">
    <location>
        <begin position="207"/>
        <end position="228"/>
    </location>
</feature>
<keyword evidence="2" id="KW-0813">Transport</keyword>
<feature type="transmembrane region" description="Helical" evidence="7">
    <location>
        <begin position="342"/>
        <end position="362"/>
    </location>
</feature>
<evidence type="ECO:0000256" key="1">
    <source>
        <dbReference type="ARBA" id="ARBA00004651"/>
    </source>
</evidence>
<reference evidence="10" key="1">
    <citation type="journal article" date="2019" name="Int. J. Syst. Evol. Microbiol.">
        <title>The Global Catalogue of Microorganisms (GCM) 10K type strain sequencing project: providing services to taxonomists for standard genome sequencing and annotation.</title>
        <authorList>
            <consortium name="The Broad Institute Genomics Platform"/>
            <consortium name="The Broad Institute Genome Sequencing Center for Infectious Disease"/>
            <person name="Wu L."/>
            <person name="Ma J."/>
        </authorList>
    </citation>
    <scope>NUCLEOTIDE SEQUENCE [LARGE SCALE GENOMIC DNA]</scope>
    <source>
        <strain evidence="10">CGMCC 4.1530</strain>
    </source>
</reference>
<comment type="caution">
    <text evidence="9">The sequence shown here is derived from an EMBL/GenBank/DDBJ whole genome shotgun (WGS) entry which is preliminary data.</text>
</comment>
<dbReference type="PROSITE" id="PS50850">
    <property type="entry name" value="MFS"/>
    <property type="match status" value="1"/>
</dbReference>
<dbReference type="RefSeq" id="WP_212706949.1">
    <property type="nucleotide sequence ID" value="NZ_BAAAFW010000059.1"/>
</dbReference>
<gene>
    <name evidence="9" type="ORF">ACFP73_01360</name>
</gene>
<feature type="transmembrane region" description="Helical" evidence="7">
    <location>
        <begin position="144"/>
        <end position="168"/>
    </location>
</feature>
<dbReference type="Proteomes" id="UP001596215">
    <property type="component" value="Unassembled WGS sequence"/>
</dbReference>
<dbReference type="PANTHER" id="PTHR42718:SF46">
    <property type="entry name" value="BLR6921 PROTEIN"/>
    <property type="match status" value="1"/>
</dbReference>
<dbReference type="SUPFAM" id="SSF103473">
    <property type="entry name" value="MFS general substrate transporter"/>
    <property type="match status" value="1"/>
</dbReference>
<name>A0ABW1VL18_9GAMM</name>
<feature type="transmembrane region" description="Helical" evidence="7">
    <location>
        <begin position="281"/>
        <end position="304"/>
    </location>
</feature>
<keyword evidence="10" id="KW-1185">Reference proteome</keyword>
<keyword evidence="4 7" id="KW-0812">Transmembrane</keyword>
<feature type="transmembrane region" description="Helical" evidence="7">
    <location>
        <begin position="174"/>
        <end position="195"/>
    </location>
</feature>
<feature type="transmembrane region" description="Helical" evidence="7">
    <location>
        <begin position="240"/>
        <end position="260"/>
    </location>
</feature>
<evidence type="ECO:0000313" key="10">
    <source>
        <dbReference type="Proteomes" id="UP001596215"/>
    </source>
</evidence>
<feature type="domain" description="Major facilitator superfamily (MFS) profile" evidence="8">
    <location>
        <begin position="20"/>
        <end position="469"/>
    </location>
</feature>
<sequence>MLFSDLPGDEGLPGRPRRLAMIAVMMTTAMSVFDGSMVNIALPQIARAMGVPASEVVWVSNGYLLAAAMTLAIFAALATRIGFRHLFAAGQIIFTLSSLGCALSADPHTLIGMRILQGIGGAATLSIGPAILRSVFPNRLLGRILGMNALLVASGTAIAPILGGSILSVMSWQWLFAINLPPGIIAVILTLRVLPGRSQKISLPFDMTGAVLSAIIPGALIMAADSLAAPGSPGLSGHDLLLAAGYGLLALVAGLAFIAVERNAAAPLLPLNIFSSARFSLAAITSMASFVSQGITFIALPFLFQNIYGHSAFFSALLFTPWPLGIILAAPHAGRLSDRIPPAIISTLGLGIFVTGLILLALLPDNAAAWDICLRSLVCGIGFGCFQSPNNREMLSNVAREHSSYASGVLAIMRMFGQCLGTAIVGVILALSGQHSLLQEYHGVQTALWLAVLSGGLAVMLSISRLKKQ</sequence>
<dbReference type="InterPro" id="IPR036259">
    <property type="entry name" value="MFS_trans_sf"/>
</dbReference>
<comment type="subcellular location">
    <subcellularLocation>
        <location evidence="1">Cell membrane</location>
        <topology evidence="1">Multi-pass membrane protein</topology>
    </subcellularLocation>
</comment>
<evidence type="ECO:0000256" key="5">
    <source>
        <dbReference type="ARBA" id="ARBA00022989"/>
    </source>
</evidence>
<evidence type="ECO:0000256" key="6">
    <source>
        <dbReference type="ARBA" id="ARBA00023136"/>
    </source>
</evidence>
<feature type="transmembrane region" description="Helical" evidence="7">
    <location>
        <begin position="443"/>
        <end position="463"/>
    </location>
</feature>
<keyword evidence="5 7" id="KW-1133">Transmembrane helix</keyword>
<evidence type="ECO:0000256" key="3">
    <source>
        <dbReference type="ARBA" id="ARBA00022475"/>
    </source>
</evidence>
<dbReference type="PANTHER" id="PTHR42718">
    <property type="entry name" value="MAJOR FACILITATOR SUPERFAMILY MULTIDRUG TRANSPORTER MFSC"/>
    <property type="match status" value="1"/>
</dbReference>
<evidence type="ECO:0000256" key="7">
    <source>
        <dbReference type="SAM" id="Phobius"/>
    </source>
</evidence>
<evidence type="ECO:0000256" key="4">
    <source>
        <dbReference type="ARBA" id="ARBA00022692"/>
    </source>
</evidence>
<dbReference type="CDD" id="cd17321">
    <property type="entry name" value="MFS_MMR_MDR_like"/>
    <property type="match status" value="1"/>
</dbReference>
<protein>
    <submittedName>
        <fullName evidence="9">MFS transporter</fullName>
    </submittedName>
</protein>
<feature type="transmembrane region" description="Helical" evidence="7">
    <location>
        <begin position="111"/>
        <end position="132"/>
    </location>
</feature>
<dbReference type="InterPro" id="IPR011701">
    <property type="entry name" value="MFS"/>
</dbReference>
<feature type="transmembrane region" description="Helical" evidence="7">
    <location>
        <begin position="407"/>
        <end position="431"/>
    </location>
</feature>
<organism evidence="9 10">
    <name type="scientific">Tatumella punctata</name>
    <dbReference type="NCBI Taxonomy" id="399969"/>
    <lineage>
        <taxon>Bacteria</taxon>
        <taxon>Pseudomonadati</taxon>
        <taxon>Pseudomonadota</taxon>
        <taxon>Gammaproteobacteria</taxon>
        <taxon>Enterobacterales</taxon>
        <taxon>Erwiniaceae</taxon>
        <taxon>Tatumella</taxon>
    </lineage>
</organism>
<feature type="transmembrane region" description="Helical" evidence="7">
    <location>
        <begin position="310"/>
        <end position="330"/>
    </location>
</feature>
<dbReference type="InterPro" id="IPR020846">
    <property type="entry name" value="MFS_dom"/>
</dbReference>
<accession>A0ABW1VL18</accession>
<feature type="transmembrane region" description="Helical" evidence="7">
    <location>
        <begin position="62"/>
        <end position="79"/>
    </location>
</feature>